<dbReference type="InterPro" id="IPR006776">
    <property type="entry name" value="SsgB"/>
</dbReference>
<dbReference type="InterPro" id="IPR038658">
    <property type="entry name" value="SsgB_sf"/>
</dbReference>
<keyword evidence="4" id="KW-0749">Sporulation</keyword>
<gene>
    <name evidence="7" type="ORF">GCM10009547_31140</name>
</gene>
<evidence type="ECO:0000256" key="5">
    <source>
        <dbReference type="ARBA" id="ARBA00023210"/>
    </source>
</evidence>
<comment type="similarity">
    <text evidence="2">Belongs to the SsgA family.</text>
</comment>
<evidence type="ECO:0000256" key="4">
    <source>
        <dbReference type="ARBA" id="ARBA00022969"/>
    </source>
</evidence>
<dbReference type="EMBL" id="BAAAHE010000026">
    <property type="protein sequence ID" value="GAA0625621.1"/>
    <property type="molecule type" value="Genomic_DNA"/>
</dbReference>
<keyword evidence="5" id="KW-0717">Septation</keyword>
<evidence type="ECO:0000256" key="2">
    <source>
        <dbReference type="ARBA" id="ARBA00009323"/>
    </source>
</evidence>
<keyword evidence="3" id="KW-0132">Cell division</keyword>
<evidence type="ECO:0000256" key="1">
    <source>
        <dbReference type="ARBA" id="ARBA00004431"/>
    </source>
</evidence>
<evidence type="ECO:0000313" key="7">
    <source>
        <dbReference type="EMBL" id="GAA0625621.1"/>
    </source>
</evidence>
<evidence type="ECO:0000256" key="6">
    <source>
        <dbReference type="ARBA" id="ARBA00023306"/>
    </source>
</evidence>
<protein>
    <submittedName>
        <fullName evidence="7">SsgA family sporulation/cell division regulator</fullName>
    </submittedName>
</protein>
<keyword evidence="8" id="KW-1185">Reference proteome</keyword>
<comment type="caution">
    <text evidence="7">The sequence shown here is derived from an EMBL/GenBank/DDBJ whole genome shotgun (WGS) entry which is preliminary data.</text>
</comment>
<dbReference type="Pfam" id="PF04686">
    <property type="entry name" value="SsgA"/>
    <property type="match status" value="1"/>
</dbReference>
<keyword evidence="6" id="KW-0131">Cell cycle</keyword>
<comment type="subcellular location">
    <subcellularLocation>
        <location evidence="1">Cell septum</location>
    </subcellularLocation>
</comment>
<name>A0ABP3S412_9ACTN</name>
<reference evidence="8" key="1">
    <citation type="journal article" date="2019" name="Int. J. Syst. Evol. Microbiol.">
        <title>The Global Catalogue of Microorganisms (GCM) 10K type strain sequencing project: providing services to taxonomists for standard genome sequencing and annotation.</title>
        <authorList>
            <consortium name="The Broad Institute Genomics Platform"/>
            <consortium name="The Broad Institute Genome Sequencing Center for Infectious Disease"/>
            <person name="Wu L."/>
            <person name="Ma J."/>
        </authorList>
    </citation>
    <scope>NUCLEOTIDE SEQUENCE [LARGE SCALE GENOMIC DNA]</scope>
    <source>
        <strain evidence="8">JCM 10671</strain>
    </source>
</reference>
<organism evidence="7 8">
    <name type="scientific">Sporichthya brevicatena</name>
    <dbReference type="NCBI Taxonomy" id="171442"/>
    <lineage>
        <taxon>Bacteria</taxon>
        <taxon>Bacillati</taxon>
        <taxon>Actinomycetota</taxon>
        <taxon>Actinomycetes</taxon>
        <taxon>Sporichthyales</taxon>
        <taxon>Sporichthyaceae</taxon>
        <taxon>Sporichthya</taxon>
    </lineage>
</organism>
<accession>A0ABP3S412</accession>
<dbReference type="RefSeq" id="WP_033385126.1">
    <property type="nucleotide sequence ID" value="NZ_BAAAHE010000026.1"/>
</dbReference>
<dbReference type="Gene3D" id="2.30.31.20">
    <property type="entry name" value="Sporulation-specific cell division protein SsgB"/>
    <property type="match status" value="1"/>
</dbReference>
<evidence type="ECO:0000256" key="3">
    <source>
        <dbReference type="ARBA" id="ARBA00022618"/>
    </source>
</evidence>
<dbReference type="Proteomes" id="UP001500957">
    <property type="component" value="Unassembled WGS sequence"/>
</dbReference>
<sequence length="138" mass="14594">MKAESSVTCELRLRLLVAGDAALPVPAALRYDLADPYAIHATFHAAGDTVEWVFARDLLAAGLRDDAGLGDVRVWPSSEAGVQVVYISLSSPEGEALLEAPAPELSTFLDRTYATVPAGSESMHLDIDAALTQLIAES</sequence>
<evidence type="ECO:0000313" key="8">
    <source>
        <dbReference type="Proteomes" id="UP001500957"/>
    </source>
</evidence>
<proteinExistence type="inferred from homology"/>